<dbReference type="AlphaFoldDB" id="A0A830EMD0"/>
<dbReference type="PANTHER" id="PTHR37460:SF1">
    <property type="entry name" value="ENDONUCLEASE III"/>
    <property type="match status" value="1"/>
</dbReference>
<dbReference type="CDD" id="cd10441">
    <property type="entry name" value="GIY-YIG_COG1833"/>
    <property type="match status" value="1"/>
</dbReference>
<dbReference type="Proteomes" id="UP000653099">
    <property type="component" value="Unassembled WGS sequence"/>
</dbReference>
<evidence type="ECO:0008006" key="3">
    <source>
        <dbReference type="Google" id="ProtNLM"/>
    </source>
</evidence>
<dbReference type="Pfam" id="PF01986">
    <property type="entry name" value="DUF123"/>
    <property type="match status" value="1"/>
</dbReference>
<accession>A0A830EMD0</accession>
<keyword evidence="2" id="KW-1185">Reference proteome</keyword>
<evidence type="ECO:0000313" key="2">
    <source>
        <dbReference type="Proteomes" id="UP000653099"/>
    </source>
</evidence>
<dbReference type="EMBL" id="BMOC01000005">
    <property type="protein sequence ID" value="GGJ02961.1"/>
    <property type="molecule type" value="Genomic_DNA"/>
</dbReference>
<gene>
    <name evidence="1" type="ORF">GCM10008995_10940</name>
</gene>
<organism evidence="1 2">
    <name type="scientific">Halobellus salinus</name>
    <dbReference type="NCBI Taxonomy" id="931585"/>
    <lineage>
        <taxon>Archaea</taxon>
        <taxon>Methanobacteriati</taxon>
        <taxon>Methanobacteriota</taxon>
        <taxon>Stenosarchaea group</taxon>
        <taxon>Halobacteria</taxon>
        <taxon>Halobacteriales</taxon>
        <taxon>Haloferacaceae</taxon>
        <taxon>Halobellus</taxon>
    </lineage>
</organism>
<proteinExistence type="predicted"/>
<name>A0A830EMD0_9EURY</name>
<dbReference type="RefSeq" id="WP_188786393.1">
    <property type="nucleotide sequence ID" value="NZ_BMOC01000005.1"/>
</dbReference>
<dbReference type="InterPro" id="IPR002837">
    <property type="entry name" value="DUF123"/>
</dbReference>
<protein>
    <recommendedName>
        <fullName evidence="3">GIY-YIG nuclease family protein</fullName>
    </recommendedName>
</protein>
<dbReference type="PANTHER" id="PTHR37460">
    <property type="entry name" value="ENDONUCLEASE III"/>
    <property type="match status" value="1"/>
</dbReference>
<reference evidence="1" key="2">
    <citation type="submission" date="2020-09" db="EMBL/GenBank/DDBJ databases">
        <authorList>
            <person name="Sun Q."/>
            <person name="Ohkuma M."/>
        </authorList>
    </citation>
    <scope>NUCLEOTIDE SEQUENCE</scope>
    <source>
        <strain evidence="1">JCM 14359</strain>
    </source>
</reference>
<dbReference type="OrthoDB" id="17296at2157"/>
<comment type="caution">
    <text evidence="1">The sequence shown here is derived from an EMBL/GenBank/DDBJ whole genome shotgun (WGS) entry which is preliminary data.</text>
</comment>
<reference evidence="1" key="1">
    <citation type="journal article" date="2014" name="Int. J. Syst. Evol. Microbiol.">
        <title>Complete genome sequence of Corynebacterium casei LMG S-19264T (=DSM 44701T), isolated from a smear-ripened cheese.</title>
        <authorList>
            <consortium name="US DOE Joint Genome Institute (JGI-PGF)"/>
            <person name="Walter F."/>
            <person name="Albersmeier A."/>
            <person name="Kalinowski J."/>
            <person name="Ruckert C."/>
        </authorList>
    </citation>
    <scope>NUCLEOTIDE SEQUENCE</scope>
    <source>
        <strain evidence="1">JCM 14359</strain>
    </source>
</reference>
<sequence>MPTDAGGAAVVLDPDTIADGTDTLGVGTGDAPPGTYVLVFGVDPGATIDVGALGTAEFPSGAYAYVGSAFGPSGLGRVDRHRRVAAGSHDVRHWHVDYLGGHAAASLDAVVAAPDADIECRLAAALRDGVAGADSDGDAPLPGFGASDCDCPAHLVAGANAGHLRGVAVDAVKNAAPRRR</sequence>
<evidence type="ECO:0000313" key="1">
    <source>
        <dbReference type="EMBL" id="GGJ02961.1"/>
    </source>
</evidence>